<reference evidence="2" key="1">
    <citation type="submission" date="2020-07" db="EMBL/GenBank/DDBJ databases">
        <title>Genome sequence and genetic diversity analysis of an under-domesticated orphan crop, white fonio (Digitaria exilis).</title>
        <authorList>
            <person name="Bennetzen J.L."/>
            <person name="Chen S."/>
            <person name="Ma X."/>
            <person name="Wang X."/>
            <person name="Yssel A.E.J."/>
            <person name="Chaluvadi S.R."/>
            <person name="Johnson M."/>
            <person name="Gangashetty P."/>
            <person name="Hamidou F."/>
            <person name="Sanogo M.D."/>
            <person name="Zwaenepoel A."/>
            <person name="Wallace J."/>
            <person name="Van De Peer Y."/>
            <person name="Van Deynze A."/>
        </authorList>
    </citation>
    <scope>NUCLEOTIDE SEQUENCE</scope>
    <source>
        <tissue evidence="2">Leaves</tissue>
    </source>
</reference>
<sequence length="300" mass="31580">MSSACTCGRDEEPTIHGHGHERSLSAASTSFSSPDASPALSSTSTNYMPASNKLSSESIPFAVPDFGKLSSFSSTSSYESFFHIEASSSDLVAGGDFLDFEPPPTTTAPGVQTMMMAPKPEGGGGYDPKRLPSSMFRTRSTTGRGGGGEWSVSSNDSLFSIQLSNSADHLNAVYADLYYDAAGFPRFPSMGRDATAVLMKKMASMSESSVRSGCSGSGGKTRKSVRFAAAATESVSTEGKHSLVVSTLEVAMEEKVTATAAKDPAAGWCELGCCWPSPSTAWWPRCCVCCGCGCQCKWWL</sequence>
<feature type="region of interest" description="Disordered" evidence="1">
    <location>
        <begin position="1"/>
        <end position="44"/>
    </location>
</feature>
<dbReference type="OrthoDB" id="676141at2759"/>
<proteinExistence type="predicted"/>
<dbReference type="PANTHER" id="PTHR33673:SF40">
    <property type="entry name" value="OS05G0196700 PROTEIN"/>
    <property type="match status" value="1"/>
</dbReference>
<protein>
    <submittedName>
        <fullName evidence="2">Uncharacterized protein</fullName>
    </submittedName>
</protein>
<accession>A0A835F117</accession>
<feature type="compositionally biased region" description="Low complexity" evidence="1">
    <location>
        <begin position="24"/>
        <end position="39"/>
    </location>
</feature>
<gene>
    <name evidence="2" type="ORF">HU200_020689</name>
</gene>
<feature type="compositionally biased region" description="Basic and acidic residues" evidence="1">
    <location>
        <begin position="8"/>
        <end position="23"/>
    </location>
</feature>
<evidence type="ECO:0000313" key="3">
    <source>
        <dbReference type="Proteomes" id="UP000636709"/>
    </source>
</evidence>
<comment type="caution">
    <text evidence="2">The sequence shown here is derived from an EMBL/GenBank/DDBJ whole genome shotgun (WGS) entry which is preliminary data.</text>
</comment>
<evidence type="ECO:0000256" key="1">
    <source>
        <dbReference type="SAM" id="MobiDB-lite"/>
    </source>
</evidence>
<dbReference type="Proteomes" id="UP000636709">
    <property type="component" value="Unassembled WGS sequence"/>
</dbReference>
<dbReference type="PANTHER" id="PTHR33673">
    <property type="entry name" value="SUPPRESSOR SRP40-LIKE PROTEIN"/>
    <property type="match status" value="1"/>
</dbReference>
<name>A0A835F117_9POAL</name>
<evidence type="ECO:0000313" key="2">
    <source>
        <dbReference type="EMBL" id="KAF8724966.1"/>
    </source>
</evidence>
<dbReference type="EMBL" id="JACEFO010001655">
    <property type="protein sequence ID" value="KAF8724966.1"/>
    <property type="molecule type" value="Genomic_DNA"/>
</dbReference>
<dbReference type="AlphaFoldDB" id="A0A835F117"/>
<keyword evidence="3" id="KW-1185">Reference proteome</keyword>
<organism evidence="2 3">
    <name type="scientific">Digitaria exilis</name>
    <dbReference type="NCBI Taxonomy" id="1010633"/>
    <lineage>
        <taxon>Eukaryota</taxon>
        <taxon>Viridiplantae</taxon>
        <taxon>Streptophyta</taxon>
        <taxon>Embryophyta</taxon>
        <taxon>Tracheophyta</taxon>
        <taxon>Spermatophyta</taxon>
        <taxon>Magnoliopsida</taxon>
        <taxon>Liliopsida</taxon>
        <taxon>Poales</taxon>
        <taxon>Poaceae</taxon>
        <taxon>PACMAD clade</taxon>
        <taxon>Panicoideae</taxon>
        <taxon>Panicodae</taxon>
        <taxon>Paniceae</taxon>
        <taxon>Anthephorinae</taxon>
        <taxon>Digitaria</taxon>
    </lineage>
</organism>